<organism evidence="8 9">
    <name type="scientific">Sugiyamaella lignohabitans</name>
    <dbReference type="NCBI Taxonomy" id="796027"/>
    <lineage>
        <taxon>Eukaryota</taxon>
        <taxon>Fungi</taxon>
        <taxon>Dikarya</taxon>
        <taxon>Ascomycota</taxon>
        <taxon>Saccharomycotina</taxon>
        <taxon>Dipodascomycetes</taxon>
        <taxon>Dipodascales</taxon>
        <taxon>Trichomonascaceae</taxon>
        <taxon>Sugiyamaella</taxon>
    </lineage>
</organism>
<comment type="similarity">
    <text evidence="3">Belongs to the translin family.</text>
</comment>
<dbReference type="Gene3D" id="1.20.58.190">
    <property type="entry name" value="Translin, domain 1"/>
    <property type="match status" value="1"/>
</dbReference>
<keyword evidence="9" id="KW-1185">Reference proteome</keyword>
<evidence type="ECO:0000256" key="1">
    <source>
        <dbReference type="ARBA" id="ARBA00004123"/>
    </source>
</evidence>
<dbReference type="KEGG" id="slb:AWJ20_1510"/>
<dbReference type="InterPro" id="IPR016069">
    <property type="entry name" value="Translin_C"/>
</dbReference>
<protein>
    <submittedName>
        <fullName evidence="8">Translin</fullName>
    </submittedName>
</protein>
<dbReference type="InterPro" id="IPR033956">
    <property type="entry name" value="Translin"/>
</dbReference>
<dbReference type="RefSeq" id="XP_018735705.1">
    <property type="nucleotide sequence ID" value="XM_018878398.1"/>
</dbReference>
<evidence type="ECO:0000256" key="3">
    <source>
        <dbReference type="ARBA" id="ARBA00005902"/>
    </source>
</evidence>
<dbReference type="GO" id="GO:0005634">
    <property type="term" value="C:nucleus"/>
    <property type="evidence" value="ECO:0007669"/>
    <property type="project" value="UniProtKB-SubCell"/>
</dbReference>
<dbReference type="InterPro" id="IPR002848">
    <property type="entry name" value="Translin_fam"/>
</dbReference>
<dbReference type="SUPFAM" id="SSF74784">
    <property type="entry name" value="Translin"/>
    <property type="match status" value="1"/>
</dbReference>
<evidence type="ECO:0000256" key="5">
    <source>
        <dbReference type="ARBA" id="ARBA00022884"/>
    </source>
</evidence>
<dbReference type="Proteomes" id="UP000189580">
    <property type="component" value="Chromosome a"/>
</dbReference>
<reference evidence="8 9" key="1">
    <citation type="submission" date="2016-02" db="EMBL/GenBank/DDBJ databases">
        <title>Complete genome sequence and transcriptome regulation of the pentose utilising yeast Sugiyamaella lignohabitans.</title>
        <authorList>
            <person name="Bellasio M."/>
            <person name="Peymann A."/>
            <person name="Valli M."/>
            <person name="Sipitzky M."/>
            <person name="Graf A."/>
            <person name="Sauer M."/>
            <person name="Marx H."/>
            <person name="Mattanovich D."/>
        </authorList>
    </citation>
    <scope>NUCLEOTIDE SEQUENCE [LARGE SCALE GENOMIC DNA]</scope>
    <source>
        <strain evidence="8 9">CBS 10342</strain>
    </source>
</reference>
<accession>A0A167DS64</accession>
<evidence type="ECO:0000313" key="9">
    <source>
        <dbReference type="Proteomes" id="UP000189580"/>
    </source>
</evidence>
<sequence length="237" mass="26366">MSSVEAIFDSLQKKSVENVRVKDEIKAAVEEVDDAYRICARRTARIHSYNAAVDADSRAFLGSVSESLDESVAIAQSKVKDLIAVVSKYPFYKYNGVWTHGIQNVVYVSMMAHIIRSLSTDSQISLLAPSEITAVFGCPFESDFESPPDVFHLTCDEYLQAVVSVSNELARLAITSVTAGFTSFPKKIEIFVKEIQASFMALNLKNDSLRRRFDSLKYDVKKVEEVVYDLAVRGVAV</sequence>
<dbReference type="GO" id="GO:0005737">
    <property type="term" value="C:cytoplasm"/>
    <property type="evidence" value="ECO:0007669"/>
    <property type="project" value="UniProtKB-SubCell"/>
</dbReference>
<dbReference type="GeneID" id="30033321"/>
<dbReference type="OrthoDB" id="829at2759"/>
<keyword evidence="6" id="KW-0238">DNA-binding</keyword>
<dbReference type="InterPro" id="IPR016068">
    <property type="entry name" value="Translin_N"/>
</dbReference>
<gene>
    <name evidence="8" type="primary">tsn1</name>
    <name evidence="8" type="ORF">AWJ20_1510</name>
</gene>
<dbReference type="PANTHER" id="PTHR10741">
    <property type="entry name" value="TRANSLIN AND TRANSLIN ASSOCIATED PROTEIN X"/>
    <property type="match status" value="1"/>
</dbReference>
<dbReference type="EMBL" id="CP014501">
    <property type="protein sequence ID" value="ANB13228.1"/>
    <property type="molecule type" value="Genomic_DNA"/>
</dbReference>
<dbReference type="GO" id="GO:0035939">
    <property type="term" value="F:microsatellite binding"/>
    <property type="evidence" value="ECO:0007669"/>
    <property type="project" value="EnsemblFungi"/>
</dbReference>
<keyword evidence="7" id="KW-0539">Nucleus</keyword>
<keyword evidence="5" id="KW-0694">RNA-binding</keyword>
<dbReference type="GO" id="GO:0043047">
    <property type="term" value="F:single-stranded telomeric DNA binding"/>
    <property type="evidence" value="ECO:0007669"/>
    <property type="project" value="EnsemblFungi"/>
</dbReference>
<dbReference type="Pfam" id="PF01997">
    <property type="entry name" value="Translin"/>
    <property type="match status" value="1"/>
</dbReference>
<dbReference type="AlphaFoldDB" id="A0A167DS64"/>
<evidence type="ECO:0000313" key="8">
    <source>
        <dbReference type="EMBL" id="ANB13228.1"/>
    </source>
</evidence>
<dbReference type="CDD" id="cd14819">
    <property type="entry name" value="Translin"/>
    <property type="match status" value="1"/>
</dbReference>
<evidence type="ECO:0000256" key="2">
    <source>
        <dbReference type="ARBA" id="ARBA00004496"/>
    </source>
</evidence>
<dbReference type="GO" id="GO:0016070">
    <property type="term" value="P:RNA metabolic process"/>
    <property type="evidence" value="ECO:0007669"/>
    <property type="project" value="InterPro"/>
</dbReference>
<dbReference type="GO" id="GO:1990605">
    <property type="term" value="F:GU repeat RNA binding"/>
    <property type="evidence" value="ECO:0007669"/>
    <property type="project" value="EnsemblFungi"/>
</dbReference>
<keyword evidence="4" id="KW-0963">Cytoplasm</keyword>
<comment type="subcellular location">
    <subcellularLocation>
        <location evidence="2">Cytoplasm</location>
    </subcellularLocation>
    <subcellularLocation>
        <location evidence="1">Nucleus</location>
    </subcellularLocation>
</comment>
<evidence type="ECO:0000256" key="6">
    <source>
        <dbReference type="ARBA" id="ARBA00023125"/>
    </source>
</evidence>
<evidence type="ECO:0000256" key="7">
    <source>
        <dbReference type="ARBA" id="ARBA00023242"/>
    </source>
</evidence>
<proteinExistence type="inferred from homology"/>
<evidence type="ECO:0000256" key="4">
    <source>
        <dbReference type="ARBA" id="ARBA00022490"/>
    </source>
</evidence>
<dbReference type="InterPro" id="IPR036081">
    <property type="entry name" value="Translin_sf"/>
</dbReference>
<dbReference type="Gene3D" id="1.20.58.200">
    <property type="entry name" value="Translin, domain 2"/>
    <property type="match status" value="1"/>
</dbReference>
<name>A0A167DS64_9ASCO</name>